<dbReference type="Pfam" id="PF00561">
    <property type="entry name" value="Abhydrolase_1"/>
    <property type="match status" value="1"/>
</dbReference>
<evidence type="ECO:0000256" key="1">
    <source>
        <dbReference type="SAM" id="MobiDB-lite"/>
    </source>
</evidence>
<evidence type="ECO:0000313" key="3">
    <source>
        <dbReference type="EMBL" id="KAL0578642.1"/>
    </source>
</evidence>
<dbReference type="InterPro" id="IPR000639">
    <property type="entry name" value="Epox_hydrolase-like"/>
</dbReference>
<dbReference type="PANTHER" id="PTHR43798">
    <property type="entry name" value="MONOACYLGLYCEROL LIPASE"/>
    <property type="match status" value="1"/>
</dbReference>
<evidence type="ECO:0000313" key="4">
    <source>
        <dbReference type="Proteomes" id="UP001465976"/>
    </source>
</evidence>
<comment type="caution">
    <text evidence="3">The sequence shown here is derived from an EMBL/GenBank/DDBJ whole genome shotgun (WGS) entry which is preliminary data.</text>
</comment>
<feature type="region of interest" description="Disordered" evidence="1">
    <location>
        <begin position="1"/>
        <end position="23"/>
    </location>
</feature>
<dbReference type="InterPro" id="IPR029058">
    <property type="entry name" value="AB_hydrolase_fold"/>
</dbReference>
<dbReference type="EMBL" id="JBAHYK010000090">
    <property type="protein sequence ID" value="KAL0578642.1"/>
    <property type="molecule type" value="Genomic_DNA"/>
</dbReference>
<protein>
    <recommendedName>
        <fullName evidence="2">AB hydrolase-1 domain-containing protein</fullName>
    </recommendedName>
</protein>
<dbReference type="InterPro" id="IPR000073">
    <property type="entry name" value="AB_hydrolase_1"/>
</dbReference>
<proteinExistence type="predicted"/>
<accession>A0ABR3FT47</accession>
<sequence length="248" mass="28122">MYQSQQGLARESRIGNGNSSHVKDAPNEFWKPELFMDQLDGLLSHLGIADNFDLLGHSWGGMLAGHYAAARIPGGLKKLIISNSPVSTELFERGTDDLLRSQFPPEFYDQMKKHELEGTTDSKEYHDGVGLFMKNHVCKVDPWPEVFMQSLGEMQKDNTVYSKMWGPNEFSITGTLKGWSITDILHRINVPTLVISAPLDEVQLPAVLPWFLSIPKVKWVELQNSTHLAQFEEPEKYFSVLLTFLERS</sequence>
<dbReference type="NCBIfam" id="TIGR01250">
    <property type="entry name" value="pro_imino_pep_2"/>
    <property type="match status" value="1"/>
</dbReference>
<feature type="domain" description="AB hydrolase-1" evidence="2">
    <location>
        <begin position="37"/>
        <end position="234"/>
    </location>
</feature>
<name>A0ABR3FT47_9AGAR</name>
<dbReference type="InterPro" id="IPR005945">
    <property type="entry name" value="Pro_imino_pep"/>
</dbReference>
<dbReference type="PRINTS" id="PR00412">
    <property type="entry name" value="EPOXHYDRLASE"/>
</dbReference>
<organism evidence="3 4">
    <name type="scientific">Marasmius crinis-equi</name>
    <dbReference type="NCBI Taxonomy" id="585013"/>
    <lineage>
        <taxon>Eukaryota</taxon>
        <taxon>Fungi</taxon>
        <taxon>Dikarya</taxon>
        <taxon>Basidiomycota</taxon>
        <taxon>Agaricomycotina</taxon>
        <taxon>Agaricomycetes</taxon>
        <taxon>Agaricomycetidae</taxon>
        <taxon>Agaricales</taxon>
        <taxon>Marasmiineae</taxon>
        <taxon>Marasmiaceae</taxon>
        <taxon>Marasmius</taxon>
    </lineage>
</organism>
<dbReference type="InterPro" id="IPR050266">
    <property type="entry name" value="AB_hydrolase_sf"/>
</dbReference>
<dbReference type="Proteomes" id="UP001465976">
    <property type="component" value="Unassembled WGS sequence"/>
</dbReference>
<keyword evidence="4" id="KW-1185">Reference proteome</keyword>
<reference evidence="3 4" key="1">
    <citation type="submission" date="2024-02" db="EMBL/GenBank/DDBJ databases">
        <title>A draft genome for the cacao thread blight pathogen Marasmius crinis-equi.</title>
        <authorList>
            <person name="Cohen S.P."/>
            <person name="Baruah I.K."/>
            <person name="Amoako-Attah I."/>
            <person name="Bukari Y."/>
            <person name="Meinhardt L.W."/>
            <person name="Bailey B.A."/>
        </authorList>
    </citation>
    <scope>NUCLEOTIDE SEQUENCE [LARGE SCALE GENOMIC DNA]</scope>
    <source>
        <strain evidence="3 4">GH-76</strain>
    </source>
</reference>
<gene>
    <name evidence="3" type="ORF">V5O48_003342</name>
</gene>
<evidence type="ECO:0000259" key="2">
    <source>
        <dbReference type="Pfam" id="PF00561"/>
    </source>
</evidence>
<dbReference type="SUPFAM" id="SSF53474">
    <property type="entry name" value="alpha/beta-Hydrolases"/>
    <property type="match status" value="1"/>
</dbReference>
<dbReference type="Gene3D" id="3.40.50.1820">
    <property type="entry name" value="alpha/beta hydrolase"/>
    <property type="match status" value="1"/>
</dbReference>